<gene>
    <name evidence="1" type="ORF">QE152_g26664</name>
</gene>
<dbReference type="Proteomes" id="UP001458880">
    <property type="component" value="Unassembled WGS sequence"/>
</dbReference>
<sequence length="135" mass="15963">MIPMDKSWWLQPWQLEFLLKTVVVCASRETARNQTCCYGHQRLGYILITIIFFATLDALRHANCIYGGLKQEFAKCYFFFLNKTEEDSFILVRIERKAFDAYRQKFCPLTELYKTGTRRQPNQCNGQNIVISHYS</sequence>
<comment type="caution">
    <text evidence="1">The sequence shown here is derived from an EMBL/GenBank/DDBJ whole genome shotgun (WGS) entry which is preliminary data.</text>
</comment>
<evidence type="ECO:0000313" key="1">
    <source>
        <dbReference type="EMBL" id="KAK9709343.1"/>
    </source>
</evidence>
<organism evidence="1 2">
    <name type="scientific">Popillia japonica</name>
    <name type="common">Japanese beetle</name>
    <dbReference type="NCBI Taxonomy" id="7064"/>
    <lineage>
        <taxon>Eukaryota</taxon>
        <taxon>Metazoa</taxon>
        <taxon>Ecdysozoa</taxon>
        <taxon>Arthropoda</taxon>
        <taxon>Hexapoda</taxon>
        <taxon>Insecta</taxon>
        <taxon>Pterygota</taxon>
        <taxon>Neoptera</taxon>
        <taxon>Endopterygota</taxon>
        <taxon>Coleoptera</taxon>
        <taxon>Polyphaga</taxon>
        <taxon>Scarabaeiformia</taxon>
        <taxon>Scarabaeidae</taxon>
        <taxon>Rutelinae</taxon>
        <taxon>Popillia</taxon>
    </lineage>
</organism>
<proteinExistence type="predicted"/>
<accession>A0AAW1JXZ8</accession>
<name>A0AAW1JXZ8_POPJA</name>
<protein>
    <submittedName>
        <fullName evidence="1">Uncharacterized protein</fullName>
    </submittedName>
</protein>
<reference evidence="1 2" key="1">
    <citation type="journal article" date="2024" name="BMC Genomics">
        <title>De novo assembly and annotation of Popillia japonica's genome with initial clues to its potential as an invasive pest.</title>
        <authorList>
            <person name="Cucini C."/>
            <person name="Boschi S."/>
            <person name="Funari R."/>
            <person name="Cardaioli E."/>
            <person name="Iannotti N."/>
            <person name="Marturano G."/>
            <person name="Paoli F."/>
            <person name="Bruttini M."/>
            <person name="Carapelli A."/>
            <person name="Frati F."/>
            <person name="Nardi F."/>
        </authorList>
    </citation>
    <scope>NUCLEOTIDE SEQUENCE [LARGE SCALE GENOMIC DNA]</scope>
    <source>
        <strain evidence="1">DMR45628</strain>
    </source>
</reference>
<dbReference type="EMBL" id="JASPKY010000311">
    <property type="protein sequence ID" value="KAK9709343.1"/>
    <property type="molecule type" value="Genomic_DNA"/>
</dbReference>
<keyword evidence="2" id="KW-1185">Reference proteome</keyword>
<dbReference type="AlphaFoldDB" id="A0AAW1JXZ8"/>
<evidence type="ECO:0000313" key="2">
    <source>
        <dbReference type="Proteomes" id="UP001458880"/>
    </source>
</evidence>